<gene>
    <name evidence="1" type="ORF">AMST5_01099</name>
</gene>
<evidence type="ECO:0000313" key="1">
    <source>
        <dbReference type="EMBL" id="CAJ0858251.1"/>
    </source>
</evidence>
<accession>A0AA48LYR3</accession>
<name>A0AA48LYR3_9ZZZZ</name>
<proteinExistence type="predicted"/>
<organism evidence="1">
    <name type="scientific">freshwater sediment metagenome</name>
    <dbReference type="NCBI Taxonomy" id="556182"/>
    <lineage>
        <taxon>unclassified sequences</taxon>
        <taxon>metagenomes</taxon>
        <taxon>ecological metagenomes</taxon>
    </lineage>
</organism>
<dbReference type="EMBL" id="OY288114">
    <property type="protein sequence ID" value="CAJ0858251.1"/>
    <property type="molecule type" value="Genomic_DNA"/>
</dbReference>
<protein>
    <submittedName>
        <fullName evidence="1">Uncharacterized protein</fullName>
    </submittedName>
</protein>
<sequence>MWSEKKLYLTGAVAILAFSVASMSAASAKHLRAPGKSSYTVSAQKNRLARQSGHVQRAAGQRYRFVGPALNLNNNSSGYYPPYGYPFSNRSYGSRRATIGYYNNPYVQYSTSPFTGYYGWYGQLSP</sequence>
<reference evidence="1" key="1">
    <citation type="submission" date="2023-07" db="EMBL/GenBank/DDBJ databases">
        <authorList>
            <person name="Pelsma A.J. K."/>
        </authorList>
    </citation>
    <scope>NUCLEOTIDE SEQUENCE</scope>
</reference>
<dbReference type="AlphaFoldDB" id="A0AA48LYR3"/>